<keyword evidence="1" id="KW-0732">Signal</keyword>
<feature type="region of interest" description="Disordered" evidence="2">
    <location>
        <begin position="138"/>
        <end position="180"/>
    </location>
</feature>
<sequence>MTYPPQGSQPPHGRRPGQPLWQQPQPHGRTGQPPPGYRPQRYGPWRPQGYRPQYGPWQPPRGYLPPPGYRPQPCPYQGHHPGYDHLPPPPPNNTGAIVALVAGLSLVLVTGVILTIMAFGGGTAVAGDERLRFLPDRTQPADTTASTDATAPSETGQPLVVQPPEANQPAQDQQPPSGQVAKVGETVTVAGLKPEVQVAATLNRVIDNATPDNRFLRPKDGNRFVAVELSLKNVGQEVYTDSPIIGALLIDAEGRQHNAALAGVAEGVSFGGAVSVAVGDSRKGVVVFEVPAGARPAKLQFGVMFGQQKGEWQLG</sequence>
<dbReference type="InterPro" id="IPR029051">
    <property type="entry name" value="DUF4352"/>
</dbReference>
<keyword evidence="6" id="KW-1185">Reference proteome</keyword>
<evidence type="ECO:0000313" key="6">
    <source>
        <dbReference type="Proteomes" id="UP001225356"/>
    </source>
</evidence>
<dbReference type="RefSeq" id="WP_307567535.1">
    <property type="nucleotide sequence ID" value="NZ_JAUSQU010000001.1"/>
</dbReference>
<dbReference type="Gene3D" id="2.60.40.1240">
    <property type="match status" value="1"/>
</dbReference>
<keyword evidence="3" id="KW-1133">Transmembrane helix</keyword>
<evidence type="ECO:0000256" key="3">
    <source>
        <dbReference type="SAM" id="Phobius"/>
    </source>
</evidence>
<dbReference type="Pfam" id="PF11611">
    <property type="entry name" value="DUF4352"/>
    <property type="match status" value="1"/>
</dbReference>
<gene>
    <name evidence="5" type="ORF">J2853_008806</name>
</gene>
<evidence type="ECO:0000256" key="2">
    <source>
        <dbReference type="SAM" id="MobiDB-lite"/>
    </source>
</evidence>
<feature type="transmembrane region" description="Helical" evidence="3">
    <location>
        <begin position="96"/>
        <end position="127"/>
    </location>
</feature>
<dbReference type="EMBL" id="JAUSQU010000001">
    <property type="protein sequence ID" value="MDP9849595.1"/>
    <property type="molecule type" value="Genomic_DNA"/>
</dbReference>
<proteinExistence type="predicted"/>
<keyword evidence="3" id="KW-0812">Transmembrane</keyword>
<evidence type="ECO:0000256" key="1">
    <source>
        <dbReference type="ARBA" id="ARBA00022729"/>
    </source>
</evidence>
<feature type="region of interest" description="Disordered" evidence="2">
    <location>
        <begin position="1"/>
        <end position="89"/>
    </location>
</feature>
<feature type="compositionally biased region" description="Polar residues" evidence="2">
    <location>
        <begin position="168"/>
        <end position="177"/>
    </location>
</feature>
<feature type="compositionally biased region" description="Pro residues" evidence="2">
    <location>
        <begin position="57"/>
        <end position="74"/>
    </location>
</feature>
<protein>
    <recommendedName>
        <fullName evidence="4">DUF4352 domain-containing protein</fullName>
    </recommendedName>
</protein>
<evidence type="ECO:0000313" key="5">
    <source>
        <dbReference type="EMBL" id="MDP9849595.1"/>
    </source>
</evidence>
<accession>A0ABT9QS65</accession>
<comment type="caution">
    <text evidence="5">The sequence shown here is derived from an EMBL/GenBank/DDBJ whole genome shotgun (WGS) entry which is preliminary data.</text>
</comment>
<name>A0ABT9QS65_9ACTN</name>
<feature type="domain" description="DUF4352" evidence="4">
    <location>
        <begin position="182"/>
        <end position="308"/>
    </location>
</feature>
<feature type="compositionally biased region" description="Low complexity" evidence="2">
    <location>
        <begin position="140"/>
        <end position="153"/>
    </location>
</feature>
<dbReference type="InterPro" id="IPR029050">
    <property type="entry name" value="Immunoprotect_excell_Ig-like"/>
</dbReference>
<organism evidence="5 6">
    <name type="scientific">Streptosporangium lutulentum</name>
    <dbReference type="NCBI Taxonomy" id="1461250"/>
    <lineage>
        <taxon>Bacteria</taxon>
        <taxon>Bacillati</taxon>
        <taxon>Actinomycetota</taxon>
        <taxon>Actinomycetes</taxon>
        <taxon>Streptosporangiales</taxon>
        <taxon>Streptosporangiaceae</taxon>
        <taxon>Streptosporangium</taxon>
    </lineage>
</organism>
<keyword evidence="3" id="KW-0472">Membrane</keyword>
<dbReference type="Proteomes" id="UP001225356">
    <property type="component" value="Unassembled WGS sequence"/>
</dbReference>
<feature type="compositionally biased region" description="Low complexity" evidence="2">
    <location>
        <begin position="38"/>
        <end position="49"/>
    </location>
</feature>
<evidence type="ECO:0000259" key="4">
    <source>
        <dbReference type="Pfam" id="PF11611"/>
    </source>
</evidence>
<reference evidence="5 6" key="1">
    <citation type="submission" date="2023-07" db="EMBL/GenBank/DDBJ databases">
        <title>Sequencing the genomes of 1000 actinobacteria strains.</title>
        <authorList>
            <person name="Klenk H.-P."/>
        </authorList>
    </citation>
    <scope>NUCLEOTIDE SEQUENCE [LARGE SCALE GENOMIC DNA]</scope>
    <source>
        <strain evidence="5 6">DSM 46740</strain>
    </source>
</reference>